<dbReference type="AlphaFoldDB" id="A0A9N9AW09"/>
<feature type="compositionally biased region" description="Polar residues" evidence="1">
    <location>
        <begin position="147"/>
        <end position="157"/>
    </location>
</feature>
<evidence type="ECO:0000313" key="2">
    <source>
        <dbReference type="EMBL" id="CAG8544678.1"/>
    </source>
</evidence>
<keyword evidence="3" id="KW-1185">Reference proteome</keyword>
<organism evidence="2 3">
    <name type="scientific">Dentiscutata erythropus</name>
    <dbReference type="NCBI Taxonomy" id="1348616"/>
    <lineage>
        <taxon>Eukaryota</taxon>
        <taxon>Fungi</taxon>
        <taxon>Fungi incertae sedis</taxon>
        <taxon>Mucoromycota</taxon>
        <taxon>Glomeromycotina</taxon>
        <taxon>Glomeromycetes</taxon>
        <taxon>Diversisporales</taxon>
        <taxon>Gigasporaceae</taxon>
        <taxon>Dentiscutata</taxon>
    </lineage>
</organism>
<accession>A0A9N9AW09</accession>
<comment type="caution">
    <text evidence="2">The sequence shown here is derived from an EMBL/GenBank/DDBJ whole genome shotgun (WGS) entry which is preliminary data.</text>
</comment>
<sequence length="287" mass="32619">MCLFPQRASYCSKTQNNQIYDFKHNIDPTTSSYQTKKLIQQLNNTTQTIPKSPIPQQKPTNEIPTTPSPYSHTHTCPTCDQLINCKSINDQHSPQSGTIRQDKNYYHSTCAASTSFSVSFISALPDEVIKQPKPPSISSLVDNFQKSNQTQKPQSQVKNNKPNPLNNLFPLTSTQEPQSNTDMEVNHSLSPSPVNQFFANNNSIQSSNLTQTNFSKNIIEDTTIESDHNIILLEFSILLTISSSYKQPPRKISLWKQVSFEQIQKYQTHIDQNLTKIRLHIPQIQNQ</sequence>
<evidence type="ECO:0000256" key="1">
    <source>
        <dbReference type="SAM" id="MobiDB-lite"/>
    </source>
</evidence>
<feature type="region of interest" description="Disordered" evidence="1">
    <location>
        <begin position="46"/>
        <end position="69"/>
    </location>
</feature>
<feature type="compositionally biased region" description="Polar residues" evidence="1">
    <location>
        <begin position="169"/>
        <end position="186"/>
    </location>
</feature>
<feature type="non-terminal residue" evidence="2">
    <location>
        <position position="287"/>
    </location>
</feature>
<reference evidence="2" key="1">
    <citation type="submission" date="2021-06" db="EMBL/GenBank/DDBJ databases">
        <authorList>
            <person name="Kallberg Y."/>
            <person name="Tangrot J."/>
            <person name="Rosling A."/>
        </authorList>
    </citation>
    <scope>NUCLEOTIDE SEQUENCE</scope>
    <source>
        <strain evidence="2">MA453B</strain>
    </source>
</reference>
<protein>
    <submittedName>
        <fullName evidence="2">28809_t:CDS:1</fullName>
    </submittedName>
</protein>
<dbReference type="Proteomes" id="UP000789405">
    <property type="component" value="Unassembled WGS sequence"/>
</dbReference>
<gene>
    <name evidence="2" type="ORF">DERYTH_LOCUS4974</name>
</gene>
<feature type="compositionally biased region" description="Low complexity" evidence="1">
    <location>
        <begin position="158"/>
        <end position="168"/>
    </location>
</feature>
<dbReference type="EMBL" id="CAJVPY010001991">
    <property type="protein sequence ID" value="CAG8544678.1"/>
    <property type="molecule type" value="Genomic_DNA"/>
</dbReference>
<feature type="compositionally biased region" description="Polar residues" evidence="1">
    <location>
        <begin position="46"/>
        <end position="63"/>
    </location>
</feature>
<evidence type="ECO:0000313" key="3">
    <source>
        <dbReference type="Proteomes" id="UP000789405"/>
    </source>
</evidence>
<name>A0A9N9AW09_9GLOM</name>
<feature type="region of interest" description="Disordered" evidence="1">
    <location>
        <begin position="147"/>
        <end position="186"/>
    </location>
</feature>
<proteinExistence type="predicted"/>